<gene>
    <name evidence="2" type="ORF">KTE52_28395</name>
</gene>
<dbReference type="RefSeq" id="WP_217084953.1">
    <property type="nucleotide sequence ID" value="NZ_JAHPMX010000025.1"/>
</dbReference>
<evidence type="ECO:0000313" key="3">
    <source>
        <dbReference type="Proteomes" id="UP001196915"/>
    </source>
</evidence>
<evidence type="ECO:0000256" key="1">
    <source>
        <dbReference type="SAM" id="MobiDB-lite"/>
    </source>
</evidence>
<proteinExistence type="predicted"/>
<organism evidence="2 3">
    <name type="scientific">Burkholderia multivorans</name>
    <dbReference type="NCBI Taxonomy" id="87883"/>
    <lineage>
        <taxon>Bacteria</taxon>
        <taxon>Pseudomonadati</taxon>
        <taxon>Pseudomonadota</taxon>
        <taxon>Betaproteobacteria</taxon>
        <taxon>Burkholderiales</taxon>
        <taxon>Burkholderiaceae</taxon>
        <taxon>Burkholderia</taxon>
        <taxon>Burkholderia cepacia complex</taxon>
    </lineage>
</organism>
<protein>
    <recommendedName>
        <fullName evidence="4">Fis family transcriptional regulator</fullName>
    </recommendedName>
</protein>
<feature type="region of interest" description="Disordered" evidence="1">
    <location>
        <begin position="142"/>
        <end position="161"/>
    </location>
</feature>
<dbReference type="EMBL" id="JAHPMX010000025">
    <property type="protein sequence ID" value="MBU9360259.1"/>
    <property type="molecule type" value="Genomic_DNA"/>
</dbReference>
<reference evidence="2" key="1">
    <citation type="submission" date="2021-06" db="EMBL/GenBank/DDBJ databases">
        <title>A collection of bacterial strains from the Burkholderia cepacia Research Laboratory and Repository.</title>
        <authorList>
            <person name="Lipuma J."/>
            <person name="Spilker T."/>
        </authorList>
    </citation>
    <scope>NUCLEOTIDE SEQUENCE</scope>
    <source>
        <strain evidence="2">AU37435</strain>
    </source>
</reference>
<evidence type="ECO:0008006" key="4">
    <source>
        <dbReference type="Google" id="ProtNLM"/>
    </source>
</evidence>
<dbReference type="Proteomes" id="UP001196915">
    <property type="component" value="Unassembled WGS sequence"/>
</dbReference>
<sequence length="161" mass="18054">MSQSAHSRKRRSPRYSRELLLPLPLAATRARSLKFHACLTTVRKGFGSTEHLVELASVMYVSWFLQRAGYGDLPLDEFHAAEQYMEIANRRGALENLWCLDEDGYPFFEHILRLHDRQLDTAPAYAIVQAEGDLRDFINGTAPSPLPPLTSAQAGGATRTP</sequence>
<comment type="caution">
    <text evidence="2">The sequence shown here is derived from an EMBL/GenBank/DDBJ whole genome shotgun (WGS) entry which is preliminary data.</text>
</comment>
<accession>A0AAP2HRJ8</accession>
<name>A0AAP2HRJ8_9BURK</name>
<evidence type="ECO:0000313" key="2">
    <source>
        <dbReference type="EMBL" id="MBU9360259.1"/>
    </source>
</evidence>
<dbReference type="AlphaFoldDB" id="A0AAP2HRJ8"/>